<dbReference type="Pfam" id="PF03458">
    <property type="entry name" value="Gly_transporter"/>
    <property type="match status" value="2"/>
</dbReference>
<dbReference type="GeneID" id="19014272"/>
<evidence type="ECO:0000313" key="9">
    <source>
        <dbReference type="Proteomes" id="UP000198341"/>
    </source>
</evidence>
<feature type="domain" description="Glycine transporter" evidence="7">
    <location>
        <begin position="112"/>
        <end position="185"/>
    </location>
</feature>
<evidence type="ECO:0000256" key="6">
    <source>
        <dbReference type="SAM" id="Phobius"/>
    </source>
</evidence>
<keyword evidence="5 6" id="KW-0472">Membrane</keyword>
<evidence type="ECO:0000256" key="2">
    <source>
        <dbReference type="ARBA" id="ARBA00022475"/>
    </source>
</evidence>
<dbReference type="Proteomes" id="UP000198341">
    <property type="component" value="Chromosome 8"/>
</dbReference>
<organism evidence="8 9">
    <name type="scientific">Bathycoccus prasinos</name>
    <dbReference type="NCBI Taxonomy" id="41875"/>
    <lineage>
        <taxon>Eukaryota</taxon>
        <taxon>Viridiplantae</taxon>
        <taxon>Chlorophyta</taxon>
        <taxon>Mamiellophyceae</taxon>
        <taxon>Mamiellales</taxon>
        <taxon>Bathycoccaceae</taxon>
        <taxon>Bathycoccus</taxon>
    </lineage>
</organism>
<protein>
    <recommendedName>
        <fullName evidence="7">Glycine transporter domain-containing protein</fullName>
    </recommendedName>
</protein>
<evidence type="ECO:0000256" key="4">
    <source>
        <dbReference type="ARBA" id="ARBA00022989"/>
    </source>
</evidence>
<dbReference type="PANTHER" id="PTHR30506:SF3">
    <property type="entry name" value="UPF0126 INNER MEMBRANE PROTEIN YADS-RELATED"/>
    <property type="match status" value="1"/>
</dbReference>
<dbReference type="EMBL" id="FO082271">
    <property type="protein sequence ID" value="CCO17638.1"/>
    <property type="molecule type" value="Genomic_DNA"/>
</dbReference>
<proteinExistence type="predicted"/>
<reference evidence="8 9" key="1">
    <citation type="submission" date="2011-10" db="EMBL/GenBank/DDBJ databases">
        <authorList>
            <person name="Genoscope - CEA"/>
        </authorList>
    </citation>
    <scope>NUCLEOTIDE SEQUENCE [LARGE SCALE GENOMIC DNA]</scope>
    <source>
        <strain evidence="8 9">RCC 1105</strain>
    </source>
</reference>
<feature type="transmembrane region" description="Helical" evidence="6">
    <location>
        <begin position="135"/>
        <end position="158"/>
    </location>
</feature>
<dbReference type="RefSeq" id="XP_007511517.1">
    <property type="nucleotide sequence ID" value="XM_007511455.1"/>
</dbReference>
<feature type="transmembrane region" description="Helical" evidence="6">
    <location>
        <begin position="226"/>
        <end position="245"/>
    </location>
</feature>
<dbReference type="OrthoDB" id="67004at2759"/>
<dbReference type="GO" id="GO:0005886">
    <property type="term" value="C:plasma membrane"/>
    <property type="evidence" value="ECO:0007669"/>
    <property type="project" value="UniProtKB-SubCell"/>
</dbReference>
<keyword evidence="2" id="KW-1003">Cell membrane</keyword>
<accession>K8F7R0</accession>
<dbReference type="eggNOG" id="ENOG502S0MY">
    <property type="taxonomic scope" value="Eukaryota"/>
</dbReference>
<dbReference type="InterPro" id="IPR005115">
    <property type="entry name" value="Gly_transporter"/>
</dbReference>
<comment type="subcellular location">
    <subcellularLocation>
        <location evidence="1">Cell membrane</location>
        <topology evidence="1">Multi-pass membrane protein</topology>
    </subcellularLocation>
</comment>
<gene>
    <name evidence="8" type="ORF">Bathy08g02930</name>
</gene>
<keyword evidence="4 6" id="KW-1133">Transmembrane helix</keyword>
<feature type="transmembrane region" description="Helical" evidence="6">
    <location>
        <begin position="257"/>
        <end position="278"/>
    </location>
</feature>
<name>K8F7R0_9CHLO</name>
<feature type="transmembrane region" description="Helical" evidence="6">
    <location>
        <begin position="170"/>
        <end position="188"/>
    </location>
</feature>
<evidence type="ECO:0000256" key="1">
    <source>
        <dbReference type="ARBA" id="ARBA00004651"/>
    </source>
</evidence>
<feature type="domain" description="Glycine transporter" evidence="7">
    <location>
        <begin position="205"/>
        <end position="278"/>
    </location>
</feature>
<evidence type="ECO:0000313" key="8">
    <source>
        <dbReference type="EMBL" id="CCO17638.1"/>
    </source>
</evidence>
<dbReference type="PANTHER" id="PTHR30506">
    <property type="entry name" value="INNER MEMBRANE PROTEIN"/>
    <property type="match status" value="1"/>
</dbReference>
<keyword evidence="9" id="KW-1185">Reference proteome</keyword>
<sequence length="330" mass="34888">MMTTPGTRGVDKNHAMLMMRTMMKMMTTPGTRGVDKNHAMLMMRTMMNTTSKEAPSSSKLYSTGSNSAKNAITKQSFSAPPQKVVARPGVLASDGMPRYPNLTVPGLLRGSDYIGTCSFALTGTLLAASKGLDCFGAPIIGLITAVGGGTIRDFVLGAGRRAFWMEEQEYVYLALATGVATFFGWEYAKKHFEVVRDDAWWIEASDALGVGAFCVIGCMNGVRAGVSAINCIACGVFTATGGGVVRDVIVGRPPRIFHSYATAYATPAAAGAATYLLARKMGVSTSARIVSGVTVGILGRVASESGNVRLPLYESEEAKANAKIKGDHRL</sequence>
<evidence type="ECO:0000256" key="3">
    <source>
        <dbReference type="ARBA" id="ARBA00022692"/>
    </source>
</evidence>
<keyword evidence="3 6" id="KW-0812">Transmembrane</keyword>
<evidence type="ECO:0000259" key="7">
    <source>
        <dbReference type="Pfam" id="PF03458"/>
    </source>
</evidence>
<evidence type="ECO:0000256" key="5">
    <source>
        <dbReference type="ARBA" id="ARBA00023136"/>
    </source>
</evidence>
<dbReference type="AlphaFoldDB" id="K8F7R0"/>
<dbReference type="KEGG" id="bpg:Bathy08g02930"/>